<sequence length="264" mass="28591">MKNWLTKLVGLWLLLFVFSACEKDETRVVMTQGAAPQLTASSTTASLVQANAASNAVTYTWTAADFGYQAAVGYVLQFARQGTNFANPMEFNMGAELSKTFTVGELNGLYMSFDCNAAGVNARLDVRVKATLTDAMPPVLSNVTTIQATPYQAQQLPSERWAIIGSATANGWGTETPMNYDFCTRTWTITLPLTAAEFKFRANNSWDKNLGDEGTGDAMTTGRKLVYNVAPTPNPPNIALPAAGTYTVTLDVNATPNPIFTLRR</sequence>
<reference evidence="4" key="1">
    <citation type="journal article" date="2019" name="Int. J. Syst. Evol. Microbiol.">
        <title>The Global Catalogue of Microorganisms (GCM) 10K type strain sequencing project: providing services to taxonomists for standard genome sequencing and annotation.</title>
        <authorList>
            <consortium name="The Broad Institute Genomics Platform"/>
            <consortium name="The Broad Institute Genome Sequencing Center for Infectious Disease"/>
            <person name="Wu L."/>
            <person name="Ma J."/>
        </authorList>
    </citation>
    <scope>NUCLEOTIDE SEQUENCE [LARGE SCALE GENOMIC DNA]</scope>
    <source>
        <strain evidence="4">JCM 17924</strain>
    </source>
</reference>
<dbReference type="EMBL" id="BAABHA010000004">
    <property type="protein sequence ID" value="GAA4380197.1"/>
    <property type="molecule type" value="Genomic_DNA"/>
</dbReference>
<name>A0ABP8IYB8_9BACT</name>
<dbReference type="RefSeq" id="WP_345223474.1">
    <property type="nucleotide sequence ID" value="NZ_BAABHA010000004.1"/>
</dbReference>
<feature type="chain" id="PRO_5045785488" description="SusE outer membrane protein domain-containing protein" evidence="1">
    <location>
        <begin position="23"/>
        <end position="264"/>
    </location>
</feature>
<feature type="domain" description="SusE outer membrane protein" evidence="2">
    <location>
        <begin position="23"/>
        <end position="129"/>
    </location>
</feature>
<dbReference type="PROSITE" id="PS51257">
    <property type="entry name" value="PROKAR_LIPOPROTEIN"/>
    <property type="match status" value="1"/>
</dbReference>
<evidence type="ECO:0000259" key="2">
    <source>
        <dbReference type="Pfam" id="PF14292"/>
    </source>
</evidence>
<comment type="caution">
    <text evidence="3">The sequence shown here is derived from an EMBL/GenBank/DDBJ whole genome shotgun (WGS) entry which is preliminary data.</text>
</comment>
<evidence type="ECO:0000313" key="4">
    <source>
        <dbReference type="Proteomes" id="UP001500454"/>
    </source>
</evidence>
<organism evidence="3 4">
    <name type="scientific">Hymenobacter koreensis</name>
    <dbReference type="NCBI Taxonomy" id="1084523"/>
    <lineage>
        <taxon>Bacteria</taxon>
        <taxon>Pseudomonadati</taxon>
        <taxon>Bacteroidota</taxon>
        <taxon>Cytophagia</taxon>
        <taxon>Cytophagales</taxon>
        <taxon>Hymenobacteraceae</taxon>
        <taxon>Hymenobacter</taxon>
    </lineage>
</organism>
<protein>
    <recommendedName>
        <fullName evidence="2">SusE outer membrane protein domain-containing protein</fullName>
    </recommendedName>
</protein>
<dbReference type="CDD" id="cd12956">
    <property type="entry name" value="CBM_SusE-F_like"/>
    <property type="match status" value="1"/>
</dbReference>
<dbReference type="Pfam" id="PF14292">
    <property type="entry name" value="SusE"/>
    <property type="match status" value="1"/>
</dbReference>
<proteinExistence type="predicted"/>
<accession>A0ABP8IYB8</accession>
<keyword evidence="1" id="KW-0732">Signal</keyword>
<gene>
    <name evidence="3" type="ORF">GCM10023186_18290</name>
</gene>
<dbReference type="Proteomes" id="UP001500454">
    <property type="component" value="Unassembled WGS sequence"/>
</dbReference>
<feature type="signal peptide" evidence="1">
    <location>
        <begin position="1"/>
        <end position="22"/>
    </location>
</feature>
<evidence type="ECO:0000313" key="3">
    <source>
        <dbReference type="EMBL" id="GAA4380197.1"/>
    </source>
</evidence>
<evidence type="ECO:0000256" key="1">
    <source>
        <dbReference type="SAM" id="SignalP"/>
    </source>
</evidence>
<dbReference type="Gene3D" id="2.60.40.3620">
    <property type="match status" value="1"/>
</dbReference>
<dbReference type="InterPro" id="IPR025970">
    <property type="entry name" value="SusE"/>
</dbReference>
<keyword evidence="4" id="KW-1185">Reference proteome</keyword>